<proteinExistence type="predicted"/>
<sequence length="93" mass="10535">MRKGSLLSPEQVSEQLGGTPSARTLKDWASKGKVSYTGGVVNGMRMPIRFTQEQFEELLQMFNKPAREIHEVSRSQEVTHLDAKRKISQLYIA</sequence>
<evidence type="ECO:0000313" key="2">
    <source>
        <dbReference type="EMBL" id="QNV38751.1"/>
    </source>
</evidence>
<protein>
    <submittedName>
        <fullName evidence="2">Uncharacterized protein</fullName>
    </submittedName>
</protein>
<dbReference type="EMBL" id="CP061539">
    <property type="protein sequence ID" value="QNV38751.1"/>
    <property type="molecule type" value="Genomic_DNA"/>
</dbReference>
<feature type="region of interest" description="Disordered" evidence="1">
    <location>
        <begin position="1"/>
        <end position="24"/>
    </location>
</feature>
<dbReference type="GeneID" id="96623741"/>
<accession>A0A7H2BGF5</accession>
<name>A0A7H2BGF5_9MICC</name>
<dbReference type="AlphaFoldDB" id="A0A7H2BGF5"/>
<gene>
    <name evidence="2" type="ORF">IDM49_05790</name>
</gene>
<dbReference type="KEGG" id="rter:IDM49_05790"/>
<evidence type="ECO:0000313" key="3">
    <source>
        <dbReference type="Proteomes" id="UP000516404"/>
    </source>
</evidence>
<feature type="compositionally biased region" description="Polar residues" evidence="1">
    <location>
        <begin position="8"/>
        <end position="22"/>
    </location>
</feature>
<dbReference type="RefSeq" id="WP_190725347.1">
    <property type="nucleotide sequence ID" value="NZ_CP061539.1"/>
</dbReference>
<dbReference type="Proteomes" id="UP000516404">
    <property type="component" value="Chromosome"/>
</dbReference>
<evidence type="ECO:0000256" key="1">
    <source>
        <dbReference type="SAM" id="MobiDB-lite"/>
    </source>
</evidence>
<reference evidence="2 3" key="1">
    <citation type="submission" date="2020-09" db="EMBL/GenBank/DDBJ databases">
        <title>Investigation of environmental microbes.</title>
        <authorList>
            <person name="Ou Y."/>
            <person name="Kang Q."/>
        </authorList>
    </citation>
    <scope>NUCLEOTIDE SEQUENCE [LARGE SCALE GENOMIC DNA]</scope>
    <source>
        <strain evidence="2 3">KJZ-14</strain>
    </source>
</reference>
<organism evidence="2 3">
    <name type="scientific">Rothia terrae</name>
    <dbReference type="NCBI Taxonomy" id="396015"/>
    <lineage>
        <taxon>Bacteria</taxon>
        <taxon>Bacillati</taxon>
        <taxon>Actinomycetota</taxon>
        <taxon>Actinomycetes</taxon>
        <taxon>Micrococcales</taxon>
        <taxon>Micrococcaceae</taxon>
        <taxon>Rothia</taxon>
    </lineage>
</organism>
<keyword evidence="3" id="KW-1185">Reference proteome</keyword>